<reference evidence="6 7" key="1">
    <citation type="submission" date="2019-10" db="EMBL/GenBank/DDBJ databases">
        <title>Georgenia wutianyii sp. nov. and Georgenia yuyongxinii sp. nov. isolated from plateau pika (Ochotona curzoniae) in the Qinghai-Tibet plateau of China.</title>
        <authorList>
            <person name="Tian Z."/>
        </authorList>
    </citation>
    <scope>NUCLEOTIDE SEQUENCE [LARGE SCALE GENOMIC DNA]</scope>
    <source>
        <strain evidence="6 7">JCM 15130</strain>
    </source>
</reference>
<dbReference type="PROSITE" id="PS00211">
    <property type="entry name" value="ABC_TRANSPORTER_1"/>
    <property type="match status" value="1"/>
</dbReference>
<sequence length="309" mass="33232">VQAVDGVSLTVERGEALALVGESGSGKSTCARAITGLVRPSDGTIRVNGVELGRLHGRALREHRGKVQMVFQDPYSSLDPSMVIGESIAEVVALTDRLRGKALKDRVAELLGLVGLRAEHATRYPHEFSGGQRQRIAIARALARRPELVVMDEAISALDVSSQAQIIELLVRLRAELGLSYLFISHDLSAMRALVDRVAVLYLGRLVEIRSADEFYGDPAHPYSASLITAVPTPDPVAQRKRERVVIAGEIPDPANPPSGCTFHTRCPHRMDVCAQQRPATRELPDGGRVACHLPGPVSATFAVSAPPA</sequence>
<dbReference type="PROSITE" id="PS50893">
    <property type="entry name" value="ABC_TRANSPORTER_2"/>
    <property type="match status" value="1"/>
</dbReference>
<dbReference type="InterPro" id="IPR013563">
    <property type="entry name" value="Oligopep_ABC_C"/>
</dbReference>
<dbReference type="GO" id="GO:0016887">
    <property type="term" value="F:ATP hydrolysis activity"/>
    <property type="evidence" value="ECO:0007669"/>
    <property type="project" value="InterPro"/>
</dbReference>
<comment type="similarity">
    <text evidence="1">Belongs to the ABC transporter superfamily.</text>
</comment>
<comment type="caution">
    <text evidence="6">The sequence shown here is derived from an EMBL/GenBank/DDBJ whole genome shotgun (WGS) entry which is preliminary data.</text>
</comment>
<evidence type="ECO:0000313" key="6">
    <source>
        <dbReference type="EMBL" id="MPV89310.1"/>
    </source>
</evidence>
<dbReference type="FunFam" id="3.40.50.300:FF:000016">
    <property type="entry name" value="Oligopeptide ABC transporter ATP-binding component"/>
    <property type="match status" value="1"/>
</dbReference>
<evidence type="ECO:0000256" key="1">
    <source>
        <dbReference type="ARBA" id="ARBA00005417"/>
    </source>
</evidence>
<evidence type="ECO:0000256" key="4">
    <source>
        <dbReference type="ARBA" id="ARBA00022840"/>
    </source>
</evidence>
<evidence type="ECO:0000313" key="7">
    <source>
        <dbReference type="Proteomes" id="UP000429644"/>
    </source>
</evidence>
<evidence type="ECO:0000256" key="2">
    <source>
        <dbReference type="ARBA" id="ARBA00022448"/>
    </source>
</evidence>
<feature type="non-terminal residue" evidence="6">
    <location>
        <position position="1"/>
    </location>
</feature>
<dbReference type="InterPro" id="IPR003593">
    <property type="entry name" value="AAA+_ATPase"/>
</dbReference>
<feature type="domain" description="ABC transporter" evidence="5">
    <location>
        <begin position="1"/>
        <end position="228"/>
    </location>
</feature>
<dbReference type="SMART" id="SM00382">
    <property type="entry name" value="AAA"/>
    <property type="match status" value="1"/>
</dbReference>
<dbReference type="Pfam" id="PF00005">
    <property type="entry name" value="ABC_tran"/>
    <property type="match status" value="1"/>
</dbReference>
<proteinExistence type="inferred from homology"/>
<dbReference type="PANTHER" id="PTHR43776">
    <property type="entry name" value="TRANSPORT ATP-BINDING PROTEIN"/>
    <property type="match status" value="1"/>
</dbReference>
<dbReference type="SUPFAM" id="SSF52540">
    <property type="entry name" value="P-loop containing nucleoside triphosphate hydrolases"/>
    <property type="match status" value="1"/>
</dbReference>
<organism evidence="6 7">
    <name type="scientific">Georgenia ruanii</name>
    <dbReference type="NCBI Taxonomy" id="348442"/>
    <lineage>
        <taxon>Bacteria</taxon>
        <taxon>Bacillati</taxon>
        <taxon>Actinomycetota</taxon>
        <taxon>Actinomycetes</taxon>
        <taxon>Micrococcales</taxon>
        <taxon>Bogoriellaceae</taxon>
        <taxon>Georgenia</taxon>
    </lineage>
</organism>
<dbReference type="NCBIfam" id="TIGR01727">
    <property type="entry name" value="oligo_HPY"/>
    <property type="match status" value="1"/>
</dbReference>
<evidence type="ECO:0000256" key="3">
    <source>
        <dbReference type="ARBA" id="ARBA00022741"/>
    </source>
</evidence>
<keyword evidence="2" id="KW-0813">Transport</keyword>
<dbReference type="InterPro" id="IPR017871">
    <property type="entry name" value="ABC_transporter-like_CS"/>
</dbReference>
<dbReference type="Gene3D" id="3.40.50.300">
    <property type="entry name" value="P-loop containing nucleotide triphosphate hydrolases"/>
    <property type="match status" value="1"/>
</dbReference>
<keyword evidence="7" id="KW-1185">Reference proteome</keyword>
<dbReference type="PANTHER" id="PTHR43776:SF7">
    <property type="entry name" value="D,D-DIPEPTIDE TRANSPORT ATP-BINDING PROTEIN DDPF-RELATED"/>
    <property type="match status" value="1"/>
</dbReference>
<dbReference type="InterPro" id="IPR050319">
    <property type="entry name" value="ABC_transp_ATP-bind"/>
</dbReference>
<name>A0A7J9UZK0_9MICO</name>
<dbReference type="InterPro" id="IPR027417">
    <property type="entry name" value="P-loop_NTPase"/>
</dbReference>
<dbReference type="GO" id="GO:0015833">
    <property type="term" value="P:peptide transport"/>
    <property type="evidence" value="ECO:0007669"/>
    <property type="project" value="InterPro"/>
</dbReference>
<dbReference type="CDD" id="cd03257">
    <property type="entry name" value="ABC_NikE_OppD_transporters"/>
    <property type="match status" value="1"/>
</dbReference>
<keyword evidence="3" id="KW-0547">Nucleotide-binding</keyword>
<keyword evidence="4 6" id="KW-0067">ATP-binding</keyword>
<protein>
    <submittedName>
        <fullName evidence="6">ATP-binding cassette domain-containing protein</fullName>
    </submittedName>
</protein>
<dbReference type="Proteomes" id="UP000429644">
    <property type="component" value="Unassembled WGS sequence"/>
</dbReference>
<dbReference type="Pfam" id="PF08352">
    <property type="entry name" value="oligo_HPY"/>
    <property type="match status" value="1"/>
</dbReference>
<dbReference type="InterPro" id="IPR003439">
    <property type="entry name" value="ABC_transporter-like_ATP-bd"/>
</dbReference>
<dbReference type="GO" id="GO:0055085">
    <property type="term" value="P:transmembrane transport"/>
    <property type="evidence" value="ECO:0007669"/>
    <property type="project" value="UniProtKB-ARBA"/>
</dbReference>
<dbReference type="EMBL" id="WHPD01002503">
    <property type="protein sequence ID" value="MPV89310.1"/>
    <property type="molecule type" value="Genomic_DNA"/>
</dbReference>
<accession>A0A7J9UZK0</accession>
<dbReference type="AlphaFoldDB" id="A0A7J9UZK0"/>
<evidence type="ECO:0000259" key="5">
    <source>
        <dbReference type="PROSITE" id="PS50893"/>
    </source>
</evidence>
<dbReference type="GO" id="GO:0005524">
    <property type="term" value="F:ATP binding"/>
    <property type="evidence" value="ECO:0007669"/>
    <property type="project" value="UniProtKB-KW"/>
</dbReference>
<gene>
    <name evidence="6" type="ORF">GB882_11590</name>
</gene>